<organism evidence="4">
    <name type="scientific">marine sediment metagenome</name>
    <dbReference type="NCBI Taxonomy" id="412755"/>
    <lineage>
        <taxon>unclassified sequences</taxon>
        <taxon>metagenomes</taxon>
        <taxon>ecological metagenomes</taxon>
    </lineage>
</organism>
<dbReference type="InterPro" id="IPR050515">
    <property type="entry name" value="Beta-lactam/transpept"/>
</dbReference>
<reference evidence="4" key="1">
    <citation type="journal article" date="2015" name="Nature">
        <title>Complex archaea that bridge the gap between prokaryotes and eukaryotes.</title>
        <authorList>
            <person name="Spang A."/>
            <person name="Saw J.H."/>
            <person name="Jorgensen S.L."/>
            <person name="Zaremba-Niedzwiedzka K."/>
            <person name="Martijn J."/>
            <person name="Lind A.E."/>
            <person name="van Eijk R."/>
            <person name="Schleper C."/>
            <person name="Guy L."/>
            <person name="Ettema T.J."/>
        </authorList>
    </citation>
    <scope>NUCLEOTIDE SEQUENCE</scope>
</reference>
<dbReference type="Gene3D" id="3.40.710.10">
    <property type="entry name" value="DD-peptidase/beta-lactamase superfamily"/>
    <property type="match status" value="1"/>
</dbReference>
<feature type="non-terminal residue" evidence="4">
    <location>
        <position position="1"/>
    </location>
</feature>
<dbReference type="EMBL" id="LAZR01061587">
    <property type="protein sequence ID" value="KKK63284.1"/>
    <property type="molecule type" value="Genomic_DNA"/>
</dbReference>
<dbReference type="Gene3D" id="3.30.450.330">
    <property type="match status" value="1"/>
</dbReference>
<dbReference type="SUPFAM" id="SSF56601">
    <property type="entry name" value="beta-lactamase/transpeptidase-like"/>
    <property type="match status" value="1"/>
</dbReference>
<feature type="domain" description="Penicillin-binding protein transpeptidase" evidence="3">
    <location>
        <begin position="68"/>
        <end position="132"/>
    </location>
</feature>
<evidence type="ECO:0000256" key="1">
    <source>
        <dbReference type="ARBA" id="ARBA00004370"/>
    </source>
</evidence>
<name>A0A0F8Z9Z8_9ZZZZ</name>
<evidence type="ECO:0000259" key="3">
    <source>
        <dbReference type="Pfam" id="PF00905"/>
    </source>
</evidence>
<dbReference type="GO" id="GO:0005886">
    <property type="term" value="C:plasma membrane"/>
    <property type="evidence" value="ECO:0007669"/>
    <property type="project" value="TreeGrafter"/>
</dbReference>
<dbReference type="Gene3D" id="3.90.1310.10">
    <property type="entry name" value="Penicillin-binding protein 2a (Domain 2)"/>
    <property type="match status" value="1"/>
</dbReference>
<dbReference type="AlphaFoldDB" id="A0A0F8Z9Z8"/>
<dbReference type="GO" id="GO:0071555">
    <property type="term" value="P:cell wall organization"/>
    <property type="evidence" value="ECO:0007669"/>
    <property type="project" value="TreeGrafter"/>
</dbReference>
<dbReference type="InterPro" id="IPR001460">
    <property type="entry name" value="PCN-bd_Tpept"/>
</dbReference>
<dbReference type="PANTHER" id="PTHR30627">
    <property type="entry name" value="PEPTIDOGLYCAN D,D-TRANSPEPTIDASE"/>
    <property type="match status" value="1"/>
</dbReference>
<dbReference type="InterPro" id="IPR012338">
    <property type="entry name" value="Beta-lactam/transpept-like"/>
</dbReference>
<dbReference type="Pfam" id="PF00905">
    <property type="entry name" value="Transpeptidase"/>
    <property type="match status" value="1"/>
</dbReference>
<protein>
    <recommendedName>
        <fullName evidence="3">Penicillin-binding protein transpeptidase domain-containing protein</fullName>
    </recommendedName>
</protein>
<evidence type="ECO:0000256" key="2">
    <source>
        <dbReference type="ARBA" id="ARBA00023136"/>
    </source>
</evidence>
<dbReference type="PANTHER" id="PTHR30627:SF1">
    <property type="entry name" value="PEPTIDOGLYCAN D,D-TRANSPEPTIDASE FTSI"/>
    <property type="match status" value="1"/>
</dbReference>
<comment type="subcellular location">
    <subcellularLocation>
        <location evidence="1">Membrane</location>
    </subcellularLocation>
</comment>
<sequence length="152" mass="16493">DLEGVIGGGKGTVVFERDGLGNQIAFGDRSELPPLPGSDVVLTIDRFIQRMAEQELDKAIEEHKASGGTIIVVRPETGEILAMASRPSFDLTKPDLSDESKMALFRNRAITDQYEPGSVFKLITAAAAIDLGLGPAVGPRRLLRLRVPLRLW</sequence>
<keyword evidence="2" id="KW-0472">Membrane</keyword>
<accession>A0A0F8Z9Z8</accession>
<dbReference type="GO" id="GO:0008658">
    <property type="term" value="F:penicillin binding"/>
    <property type="evidence" value="ECO:0007669"/>
    <property type="project" value="InterPro"/>
</dbReference>
<proteinExistence type="predicted"/>
<gene>
    <name evidence="4" type="ORF">LCGC14_2995840</name>
</gene>
<evidence type="ECO:0000313" key="4">
    <source>
        <dbReference type="EMBL" id="KKK63284.1"/>
    </source>
</evidence>
<comment type="caution">
    <text evidence="4">The sequence shown here is derived from an EMBL/GenBank/DDBJ whole genome shotgun (WGS) entry which is preliminary data.</text>
</comment>